<feature type="signal peptide" evidence="1">
    <location>
        <begin position="1"/>
        <end position="22"/>
    </location>
</feature>
<dbReference type="AlphaFoldDB" id="A0A150QSA5"/>
<accession>A0A150QSA5</accession>
<protein>
    <recommendedName>
        <fullName evidence="4">Secreted protein</fullName>
    </recommendedName>
</protein>
<evidence type="ECO:0000313" key="2">
    <source>
        <dbReference type="EMBL" id="KYF70556.1"/>
    </source>
</evidence>
<sequence>MREVRSIPFVLAASLLAGAALAGCSGSMRFVSQGTEMAPNANALIVAEIDRNTSTTELHLKVDHLPPPERLGGMAFVAWAKPENDEWRRVGTLDYDPVMHRGELFGASIARTSFDLVISAEADSYSEVPSSVVIISQDISD</sequence>
<dbReference type="Proteomes" id="UP000075260">
    <property type="component" value="Unassembled WGS sequence"/>
</dbReference>
<reference evidence="2 3" key="1">
    <citation type="submission" date="2014-02" db="EMBL/GenBank/DDBJ databases">
        <title>The small core and large imbalanced accessory genome model reveals a collaborative survival strategy of Sorangium cellulosum strains in nature.</title>
        <authorList>
            <person name="Han K."/>
            <person name="Peng R."/>
            <person name="Blom J."/>
            <person name="Li Y.-Z."/>
        </authorList>
    </citation>
    <scope>NUCLEOTIDE SEQUENCE [LARGE SCALE GENOMIC DNA]</scope>
    <source>
        <strain evidence="2 3">So0008-312</strain>
    </source>
</reference>
<dbReference type="EMBL" id="JEMA01000389">
    <property type="protein sequence ID" value="KYF70556.1"/>
    <property type="molecule type" value="Genomic_DNA"/>
</dbReference>
<proteinExistence type="predicted"/>
<name>A0A150QSA5_SORCE</name>
<evidence type="ECO:0000256" key="1">
    <source>
        <dbReference type="SAM" id="SignalP"/>
    </source>
</evidence>
<comment type="caution">
    <text evidence="2">The sequence shown here is derived from an EMBL/GenBank/DDBJ whole genome shotgun (WGS) entry which is preliminary data.</text>
</comment>
<organism evidence="2 3">
    <name type="scientific">Sorangium cellulosum</name>
    <name type="common">Polyangium cellulosum</name>
    <dbReference type="NCBI Taxonomy" id="56"/>
    <lineage>
        <taxon>Bacteria</taxon>
        <taxon>Pseudomonadati</taxon>
        <taxon>Myxococcota</taxon>
        <taxon>Polyangia</taxon>
        <taxon>Polyangiales</taxon>
        <taxon>Polyangiaceae</taxon>
        <taxon>Sorangium</taxon>
    </lineage>
</organism>
<evidence type="ECO:0008006" key="4">
    <source>
        <dbReference type="Google" id="ProtNLM"/>
    </source>
</evidence>
<keyword evidence="1" id="KW-0732">Signal</keyword>
<dbReference type="RefSeq" id="WP_061607569.1">
    <property type="nucleotide sequence ID" value="NZ_CP162579.1"/>
</dbReference>
<dbReference type="OrthoDB" id="5515676at2"/>
<gene>
    <name evidence="2" type="ORF">BE15_05105</name>
</gene>
<dbReference type="PROSITE" id="PS51257">
    <property type="entry name" value="PROKAR_LIPOPROTEIN"/>
    <property type="match status" value="1"/>
</dbReference>
<feature type="chain" id="PRO_5007567030" description="Secreted protein" evidence="1">
    <location>
        <begin position="23"/>
        <end position="141"/>
    </location>
</feature>
<evidence type="ECO:0000313" key="3">
    <source>
        <dbReference type="Proteomes" id="UP000075260"/>
    </source>
</evidence>